<organism evidence="6">
    <name type="scientific">Chlorella variabilis</name>
    <name type="common">Green alga</name>
    <dbReference type="NCBI Taxonomy" id="554065"/>
    <lineage>
        <taxon>Eukaryota</taxon>
        <taxon>Viridiplantae</taxon>
        <taxon>Chlorophyta</taxon>
        <taxon>core chlorophytes</taxon>
        <taxon>Trebouxiophyceae</taxon>
        <taxon>Chlorellales</taxon>
        <taxon>Chlorellaceae</taxon>
        <taxon>Chlorella clade</taxon>
        <taxon>Chlorella</taxon>
    </lineage>
</organism>
<gene>
    <name evidence="5" type="ORF">CHLNCDRAFT_134639</name>
</gene>
<dbReference type="InParanoid" id="E1ZGE8"/>
<dbReference type="InterPro" id="IPR051425">
    <property type="entry name" value="Formin_Homology"/>
</dbReference>
<dbReference type="Pfam" id="PF02181">
    <property type="entry name" value="FH2"/>
    <property type="match status" value="1"/>
</dbReference>
<dbReference type="SUPFAM" id="SSF48371">
    <property type="entry name" value="ARM repeat"/>
    <property type="match status" value="1"/>
</dbReference>
<evidence type="ECO:0000256" key="2">
    <source>
        <dbReference type="SAM" id="Coils"/>
    </source>
</evidence>
<dbReference type="Gene3D" id="1.20.58.2220">
    <property type="entry name" value="Formin, FH2 domain"/>
    <property type="match status" value="1"/>
</dbReference>
<evidence type="ECO:0000256" key="1">
    <source>
        <dbReference type="RuleBase" id="RU361260"/>
    </source>
</evidence>
<comment type="similarity">
    <text evidence="1">Belongs to the formin-like family.</text>
</comment>
<dbReference type="AlphaFoldDB" id="E1ZGE8"/>
<dbReference type="InterPro" id="IPR011989">
    <property type="entry name" value="ARM-like"/>
</dbReference>
<dbReference type="Gene3D" id="1.25.10.10">
    <property type="entry name" value="Leucine-rich Repeat Variant"/>
    <property type="match status" value="1"/>
</dbReference>
<dbReference type="InterPro" id="IPR015425">
    <property type="entry name" value="FH2_Formin"/>
</dbReference>
<evidence type="ECO:0000256" key="3">
    <source>
        <dbReference type="SAM" id="MobiDB-lite"/>
    </source>
</evidence>
<feature type="coiled-coil region" evidence="2">
    <location>
        <begin position="589"/>
        <end position="616"/>
    </location>
</feature>
<dbReference type="InterPro" id="IPR016024">
    <property type="entry name" value="ARM-type_fold"/>
</dbReference>
<keyword evidence="2" id="KW-0175">Coiled coil</keyword>
<feature type="compositionally biased region" description="Low complexity" evidence="3">
    <location>
        <begin position="673"/>
        <end position="687"/>
    </location>
</feature>
<feature type="domain" description="FH2" evidence="4">
    <location>
        <begin position="288"/>
        <end position="675"/>
    </location>
</feature>
<protein>
    <recommendedName>
        <fullName evidence="1">Formin-like protein</fullName>
    </recommendedName>
</protein>
<feature type="region of interest" description="Disordered" evidence="3">
    <location>
        <begin position="660"/>
        <end position="702"/>
    </location>
</feature>
<reference evidence="5 6" key="1">
    <citation type="journal article" date="2010" name="Plant Cell">
        <title>The Chlorella variabilis NC64A genome reveals adaptation to photosymbiosis, coevolution with viruses, and cryptic sex.</title>
        <authorList>
            <person name="Blanc G."/>
            <person name="Duncan G."/>
            <person name="Agarkova I."/>
            <person name="Borodovsky M."/>
            <person name="Gurnon J."/>
            <person name="Kuo A."/>
            <person name="Lindquist E."/>
            <person name="Lucas S."/>
            <person name="Pangilinan J."/>
            <person name="Polle J."/>
            <person name="Salamov A."/>
            <person name="Terry A."/>
            <person name="Yamada T."/>
            <person name="Dunigan D.D."/>
            <person name="Grigoriev I.V."/>
            <person name="Claverie J.M."/>
            <person name="Van Etten J.L."/>
        </authorList>
    </citation>
    <scope>NUCLEOTIDE SEQUENCE [LARGE SCALE GENOMIC DNA]</scope>
    <source>
        <strain evidence="5 6">NC64A</strain>
    </source>
</reference>
<dbReference type="OrthoDB" id="1668162at2759"/>
<dbReference type="RefSeq" id="XP_005847024.1">
    <property type="nucleotide sequence ID" value="XM_005846962.1"/>
</dbReference>
<evidence type="ECO:0000313" key="5">
    <source>
        <dbReference type="EMBL" id="EFN54922.1"/>
    </source>
</evidence>
<dbReference type="GeneID" id="17354332"/>
<dbReference type="PROSITE" id="PS51444">
    <property type="entry name" value="FH2"/>
    <property type="match status" value="1"/>
</dbReference>
<dbReference type="Proteomes" id="UP000008141">
    <property type="component" value="Unassembled WGS sequence"/>
</dbReference>
<dbReference type="SMART" id="SM00498">
    <property type="entry name" value="FH2"/>
    <property type="match status" value="1"/>
</dbReference>
<dbReference type="KEGG" id="cvr:CHLNCDRAFT_134639"/>
<keyword evidence="6" id="KW-1185">Reference proteome</keyword>
<evidence type="ECO:0000259" key="4">
    <source>
        <dbReference type="PROSITE" id="PS51444"/>
    </source>
</evidence>
<evidence type="ECO:0000313" key="6">
    <source>
        <dbReference type="Proteomes" id="UP000008141"/>
    </source>
</evidence>
<dbReference type="EMBL" id="GL433846">
    <property type="protein sequence ID" value="EFN54922.1"/>
    <property type="molecule type" value="Genomic_DNA"/>
</dbReference>
<name>E1ZGE8_CHLVA</name>
<feature type="compositionally biased region" description="Basic and acidic residues" evidence="3">
    <location>
        <begin position="660"/>
        <end position="672"/>
    </location>
</feature>
<dbReference type="SUPFAM" id="SSF101447">
    <property type="entry name" value="Formin homology 2 domain (FH2 domain)"/>
    <property type="match status" value="1"/>
</dbReference>
<proteinExistence type="inferred from homology"/>
<dbReference type="PANTHER" id="PTHR45725:SF1">
    <property type="entry name" value="DISHEVELLED ASSOCIATED ACTIVATOR OF MORPHOGENESIS, ISOFORM D"/>
    <property type="match status" value="1"/>
</dbReference>
<dbReference type="STRING" id="554065.E1ZGE8"/>
<dbReference type="PANTHER" id="PTHR45725">
    <property type="entry name" value="FORMIN HOMOLOGY 2 FAMILY MEMBER"/>
    <property type="match status" value="1"/>
</dbReference>
<dbReference type="InterPro" id="IPR042201">
    <property type="entry name" value="FH2_Formin_sf"/>
</dbReference>
<accession>E1ZGE8</accession>
<dbReference type="eggNOG" id="KOG1922">
    <property type="taxonomic scope" value="Eukaryota"/>
</dbReference>
<sequence>MAAAGTAAVDAYSASLPSLQGRSGRQTMQALMAGGGAGLALESIAEHYQRAMLFMDRHHAELSDEHLAVLAGWQAIAVGAGARTAAAVAAQCMLVMELNRVQRWPGAESLADAKECLDFASAAWCRLFCRLHGGELLLEALLLHVEALEQGEKQAEPAALAALQALHSLVSGAVGMETCLSLPKFIPAVCLALDEDLLACSEVALQLLATVLLYNGKGYAAVVHTLLGEQVPAVERPAIGDGVVVEGLEGGLHYLSYTARLHRNLCMLLLRLMQGGRSSSIDGTDALDFELADHAIRLLTIALSSPEAALGLRRRLADAVLAVGLLKVMADLSTWDNAALSLDVDRLKVAVHAKKQAAAVAVLDTRRATNIGIRIARLSAPWQRVAAAVAALDPQQLLRSADDISAVRECVPRADELKLLRSFLEAGGQPSSLSEAEKFAWELGQVPRLASRLRCLLLKHEAPSQLKAAVTTLECYLAAQRELRNFLNHGSRLGGVAGFRLKNLNKLADTRSLDGKETLLSWIARQLVSATPPLAVLRTELPHVASPQLRVAVDEAGSALASVEQGLADVRCELQYSSSEMCGVAGGSGAALQAMVSDLETQLEAAKRLLQECRDGFAVMAAFFGESASAMAALEQELWLPLQAFVGSFSDAQVAVLQQQKEEADRQRRQLDRTSSSSGRGRPTGPSLREQQAADKAGGDRT</sequence>